<accession>A0A3D8QMB8</accession>
<protein>
    <submittedName>
        <fullName evidence="2">Uncharacterized protein</fullName>
    </submittedName>
</protein>
<name>A0A3D8QMB8_9HELO</name>
<gene>
    <name evidence="2" type="ORF">BP5796_10906</name>
</gene>
<reference evidence="2 3" key="1">
    <citation type="journal article" date="2018" name="IMA Fungus">
        <title>IMA Genome-F 9: Draft genome sequence of Annulohypoxylon stygium, Aspergillus mulundensis, Berkeleyomyces basicola (syn. Thielaviopsis basicola), Ceratocystis smalleyi, two Cercospora beticola strains, Coleophoma cylindrospora, Fusarium fracticaudum, Phialophora cf. hyalina, and Morchella septimelata.</title>
        <authorList>
            <person name="Wingfield B.D."/>
            <person name="Bills G.F."/>
            <person name="Dong Y."/>
            <person name="Huang W."/>
            <person name="Nel W.J."/>
            <person name="Swalarsk-Parry B.S."/>
            <person name="Vaghefi N."/>
            <person name="Wilken P.M."/>
            <person name="An Z."/>
            <person name="de Beer Z.W."/>
            <person name="De Vos L."/>
            <person name="Chen L."/>
            <person name="Duong T.A."/>
            <person name="Gao Y."/>
            <person name="Hammerbacher A."/>
            <person name="Kikkert J.R."/>
            <person name="Li Y."/>
            <person name="Li H."/>
            <person name="Li K."/>
            <person name="Li Q."/>
            <person name="Liu X."/>
            <person name="Ma X."/>
            <person name="Naidoo K."/>
            <person name="Pethybridge S.J."/>
            <person name="Sun J."/>
            <person name="Steenkamp E.T."/>
            <person name="van der Nest M.A."/>
            <person name="van Wyk S."/>
            <person name="Wingfield M.J."/>
            <person name="Xiong C."/>
            <person name="Yue Q."/>
            <person name="Zhang X."/>
        </authorList>
    </citation>
    <scope>NUCLEOTIDE SEQUENCE [LARGE SCALE GENOMIC DNA]</scope>
    <source>
        <strain evidence="2 3">BP5796</strain>
    </source>
</reference>
<feature type="signal peptide" evidence="1">
    <location>
        <begin position="1"/>
        <end position="24"/>
    </location>
</feature>
<proteinExistence type="predicted"/>
<dbReference type="OrthoDB" id="3542181at2759"/>
<keyword evidence="3" id="KW-1185">Reference proteome</keyword>
<evidence type="ECO:0000313" key="3">
    <source>
        <dbReference type="Proteomes" id="UP000256328"/>
    </source>
</evidence>
<evidence type="ECO:0000313" key="2">
    <source>
        <dbReference type="EMBL" id="RDW62604.1"/>
    </source>
</evidence>
<organism evidence="2 3">
    <name type="scientific">Coleophoma crateriformis</name>
    <dbReference type="NCBI Taxonomy" id="565419"/>
    <lineage>
        <taxon>Eukaryota</taxon>
        <taxon>Fungi</taxon>
        <taxon>Dikarya</taxon>
        <taxon>Ascomycota</taxon>
        <taxon>Pezizomycotina</taxon>
        <taxon>Leotiomycetes</taxon>
        <taxon>Helotiales</taxon>
        <taxon>Dermateaceae</taxon>
        <taxon>Coleophoma</taxon>
    </lineage>
</organism>
<dbReference type="EMBL" id="PDLN01000017">
    <property type="protein sequence ID" value="RDW62604.1"/>
    <property type="molecule type" value="Genomic_DNA"/>
</dbReference>
<keyword evidence="1" id="KW-0732">Signal</keyword>
<dbReference type="Proteomes" id="UP000256328">
    <property type="component" value="Unassembled WGS sequence"/>
</dbReference>
<sequence>MRAFTSHDCVLLLALVSLARPSVAITITPAATLPATSLTNLSSATVVTTQQITTAAPTILPEASDFLVEKYWISTYYSCVTFAQDTHCGTHEQVLKGTGPQGQFIATGDASDFRSSGRGRSALASAMAMALVLCVQVW</sequence>
<comment type="caution">
    <text evidence="2">The sequence shown here is derived from an EMBL/GenBank/DDBJ whole genome shotgun (WGS) entry which is preliminary data.</text>
</comment>
<evidence type="ECO:0000256" key="1">
    <source>
        <dbReference type="SAM" id="SignalP"/>
    </source>
</evidence>
<dbReference type="AlphaFoldDB" id="A0A3D8QMB8"/>
<feature type="chain" id="PRO_5017694244" evidence="1">
    <location>
        <begin position="25"/>
        <end position="138"/>
    </location>
</feature>